<feature type="non-terminal residue" evidence="1">
    <location>
        <position position="1"/>
    </location>
</feature>
<gene>
    <name evidence="1" type="ORF">METZ01_LOCUS338259</name>
</gene>
<dbReference type="EMBL" id="UINC01114822">
    <property type="protein sequence ID" value="SVC85405.1"/>
    <property type="molecule type" value="Genomic_DNA"/>
</dbReference>
<name>A0A382QKJ6_9ZZZZ</name>
<proteinExistence type="predicted"/>
<dbReference type="AlphaFoldDB" id="A0A382QKJ6"/>
<sequence length="22" mass="2596">EPSLRVDSPFYLYWILLKLTAA</sequence>
<organism evidence="1">
    <name type="scientific">marine metagenome</name>
    <dbReference type="NCBI Taxonomy" id="408172"/>
    <lineage>
        <taxon>unclassified sequences</taxon>
        <taxon>metagenomes</taxon>
        <taxon>ecological metagenomes</taxon>
    </lineage>
</organism>
<protein>
    <submittedName>
        <fullName evidence="1">Uncharacterized protein</fullName>
    </submittedName>
</protein>
<reference evidence="1" key="1">
    <citation type="submission" date="2018-05" db="EMBL/GenBank/DDBJ databases">
        <authorList>
            <person name="Lanie J.A."/>
            <person name="Ng W.-L."/>
            <person name="Kazmierczak K.M."/>
            <person name="Andrzejewski T.M."/>
            <person name="Davidsen T.M."/>
            <person name="Wayne K.J."/>
            <person name="Tettelin H."/>
            <person name="Glass J.I."/>
            <person name="Rusch D."/>
            <person name="Podicherti R."/>
            <person name="Tsui H.-C.T."/>
            <person name="Winkler M.E."/>
        </authorList>
    </citation>
    <scope>NUCLEOTIDE SEQUENCE</scope>
</reference>
<evidence type="ECO:0000313" key="1">
    <source>
        <dbReference type="EMBL" id="SVC85405.1"/>
    </source>
</evidence>
<accession>A0A382QKJ6</accession>